<evidence type="ECO:0000313" key="2">
    <source>
        <dbReference type="Proteomes" id="UP000441586"/>
    </source>
</evidence>
<name>A0A6A4R9Y5_9RHOB</name>
<gene>
    <name evidence="1" type="ORF">GP644_14270</name>
</gene>
<accession>A0A6A4R9Y5</accession>
<evidence type="ECO:0008006" key="3">
    <source>
        <dbReference type="Google" id="ProtNLM"/>
    </source>
</evidence>
<dbReference type="RefSeq" id="WP_158980107.1">
    <property type="nucleotide sequence ID" value="NZ_WSFO01000008.1"/>
</dbReference>
<reference evidence="1 2" key="1">
    <citation type="submission" date="2019-12" db="EMBL/GenBank/DDBJ databases">
        <authorList>
            <person name="Zhang Y.-J."/>
        </authorList>
    </citation>
    <scope>NUCLEOTIDE SEQUENCE [LARGE SCALE GENOMIC DNA]</scope>
    <source>
        <strain evidence="1 2">H18S-6</strain>
    </source>
</reference>
<organism evidence="1 2">
    <name type="scientific">Parasedimentitalea maritima</name>
    <dbReference type="NCBI Taxonomy" id="2578117"/>
    <lineage>
        <taxon>Bacteria</taxon>
        <taxon>Pseudomonadati</taxon>
        <taxon>Pseudomonadota</taxon>
        <taxon>Alphaproteobacteria</taxon>
        <taxon>Rhodobacterales</taxon>
        <taxon>Paracoccaceae</taxon>
        <taxon>Parasedimentitalea</taxon>
    </lineage>
</organism>
<dbReference type="EMBL" id="WSFO01000008">
    <property type="protein sequence ID" value="KAE9628926.1"/>
    <property type="molecule type" value="Genomic_DNA"/>
</dbReference>
<dbReference type="Proteomes" id="UP000441586">
    <property type="component" value="Unassembled WGS sequence"/>
</dbReference>
<protein>
    <recommendedName>
        <fullName evidence="3">Quinol monooxygenase YgiN</fullName>
    </recommendedName>
</protein>
<evidence type="ECO:0000313" key="1">
    <source>
        <dbReference type="EMBL" id="KAE9628926.1"/>
    </source>
</evidence>
<sequence>MRGITITYKYSGEEDTWQAAMNDFIDAINNDPAAADKFNYQVAVADDKATRFHWGRWDSAETLAHVQSQGYFKTFAGKVREFAGGTPSATGHDISLKTNGW</sequence>
<comment type="caution">
    <text evidence="1">The sequence shown here is derived from an EMBL/GenBank/DDBJ whole genome shotgun (WGS) entry which is preliminary data.</text>
</comment>
<proteinExistence type="predicted"/>
<dbReference type="AlphaFoldDB" id="A0A6A4R9Y5"/>